<evidence type="ECO:0000313" key="1">
    <source>
        <dbReference type="EMBL" id="AXF85077.1"/>
    </source>
</evidence>
<organism evidence="1 2">
    <name type="scientific">Ephemeroptericola cinctiostellae</name>
    <dbReference type="NCBI Taxonomy" id="2268024"/>
    <lineage>
        <taxon>Bacteria</taxon>
        <taxon>Pseudomonadati</taxon>
        <taxon>Pseudomonadota</taxon>
        <taxon>Betaproteobacteria</taxon>
        <taxon>Burkholderiales</taxon>
        <taxon>Burkholderiaceae</taxon>
        <taxon>Ephemeroptericola</taxon>
    </lineage>
</organism>
<sequence length="350" mass="40234">MMNIWLSLFKRQKKSTPSHVDFCAVANRSAFVLTQGHSASLDYYIAPQLMSMGSTDYALLDTRLQAPSLMDAPNNANGQVVISRYLPPHWIPFIKHLHAMGKKLIYFMDDDLYDPNALAELPKAYRQKIYSQAFNQRSLIEDVCSEFWVSSTYLAEKYADWSPKLLEPKPTPTNREAAQNFWLIYHGTASHVDEFAWLHPIVGQVELSLPCSRFEVFGDHAIYKQFKHLSRVTVIHPMQWSNYLDYTTHAQRDIGLVPLLPSKFNAGRGPTKFFDLTRMGAVGLYSDIKPYSDFIRHGIDGFLLPNDPHIWVSTIMTLYHNPELRKRIIRAAQERMLHLESQQTETLGKA</sequence>
<protein>
    <recommendedName>
        <fullName evidence="3">Glycosyl transferase family 1 domain-containing protein</fullName>
    </recommendedName>
</protein>
<accession>A0A345D9N9</accession>
<proteinExistence type="predicted"/>
<evidence type="ECO:0008006" key="3">
    <source>
        <dbReference type="Google" id="ProtNLM"/>
    </source>
</evidence>
<dbReference type="SUPFAM" id="SSF53756">
    <property type="entry name" value="UDP-Glycosyltransferase/glycogen phosphorylase"/>
    <property type="match status" value="1"/>
</dbReference>
<evidence type="ECO:0000313" key="2">
    <source>
        <dbReference type="Proteomes" id="UP000252182"/>
    </source>
</evidence>
<keyword evidence="2" id="KW-1185">Reference proteome</keyword>
<dbReference type="EMBL" id="CP031124">
    <property type="protein sequence ID" value="AXF85077.1"/>
    <property type="molecule type" value="Genomic_DNA"/>
</dbReference>
<reference evidence="2" key="1">
    <citation type="submission" date="2018-07" db="EMBL/GenBank/DDBJ databases">
        <authorList>
            <person name="Kim H."/>
        </authorList>
    </citation>
    <scope>NUCLEOTIDE SEQUENCE [LARGE SCALE GENOMIC DNA]</scope>
    <source>
        <strain evidence="2">F02</strain>
    </source>
</reference>
<dbReference type="KEGG" id="hyf:DTO96_100796"/>
<name>A0A345D9N9_9BURK</name>
<gene>
    <name evidence="1" type="ORF">DTO96_100796</name>
</gene>
<dbReference type="Proteomes" id="UP000252182">
    <property type="component" value="Chromosome"/>
</dbReference>
<dbReference type="Gene3D" id="3.40.50.2000">
    <property type="entry name" value="Glycogen Phosphorylase B"/>
    <property type="match status" value="1"/>
</dbReference>
<dbReference type="AlphaFoldDB" id="A0A345D9N9"/>